<gene>
    <name evidence="15" type="ORF">ACJMK2_003969</name>
    <name evidence="16" type="ORF">ACJMK2_004085</name>
</gene>
<dbReference type="SUPFAM" id="SSF81324">
    <property type="entry name" value="Voltage-gated potassium channels"/>
    <property type="match status" value="2"/>
</dbReference>
<evidence type="ECO:0000313" key="15">
    <source>
        <dbReference type="EMBL" id="KAL3891719.1"/>
    </source>
</evidence>
<feature type="transmembrane region" description="Helical" evidence="13">
    <location>
        <begin position="192"/>
        <end position="210"/>
    </location>
</feature>
<evidence type="ECO:0000256" key="13">
    <source>
        <dbReference type="SAM" id="Phobius"/>
    </source>
</evidence>
<comment type="subcellular location">
    <subcellularLocation>
        <location evidence="1">Membrane</location>
        <topology evidence="1">Multi-pass membrane protein</topology>
    </subcellularLocation>
</comment>
<dbReference type="InterPro" id="IPR003092">
    <property type="entry name" value="2pore_dom_K_chnl_TASK"/>
</dbReference>
<dbReference type="InterPro" id="IPR003280">
    <property type="entry name" value="2pore_dom_K_chnl"/>
</dbReference>
<evidence type="ECO:0000313" key="16">
    <source>
        <dbReference type="EMBL" id="KAL3891840.1"/>
    </source>
</evidence>
<feature type="transmembrane region" description="Helical" evidence="13">
    <location>
        <begin position="222"/>
        <end position="245"/>
    </location>
</feature>
<dbReference type="GO" id="GO:0016020">
    <property type="term" value="C:membrane"/>
    <property type="evidence" value="ECO:0007669"/>
    <property type="project" value="UniProtKB-SubCell"/>
</dbReference>
<dbReference type="Gene3D" id="1.10.287.70">
    <property type="match status" value="1"/>
</dbReference>
<keyword evidence="6" id="KW-0631">Potassium channel</keyword>
<keyword evidence="4" id="KW-0633">Potassium transport</keyword>
<name>A0ABD3XZT0_SINWO</name>
<dbReference type="PRINTS" id="PR01333">
    <property type="entry name" value="2POREKCHANEL"/>
</dbReference>
<dbReference type="Proteomes" id="UP001634394">
    <property type="component" value="Unassembled WGS sequence"/>
</dbReference>
<keyword evidence="11 12" id="KW-0407">Ion channel</keyword>
<evidence type="ECO:0000256" key="12">
    <source>
        <dbReference type="RuleBase" id="RU003857"/>
    </source>
</evidence>
<evidence type="ECO:0000256" key="4">
    <source>
        <dbReference type="ARBA" id="ARBA00022538"/>
    </source>
</evidence>
<evidence type="ECO:0000256" key="7">
    <source>
        <dbReference type="ARBA" id="ARBA00022958"/>
    </source>
</evidence>
<feature type="transmembrane region" description="Helical" evidence="13">
    <location>
        <begin position="110"/>
        <end position="130"/>
    </location>
</feature>
<feature type="domain" description="Potassium channel" evidence="14">
    <location>
        <begin position="71"/>
        <end position="134"/>
    </location>
</feature>
<dbReference type="GO" id="GO:0005267">
    <property type="term" value="F:potassium channel activity"/>
    <property type="evidence" value="ECO:0007669"/>
    <property type="project" value="UniProtKB-KW"/>
</dbReference>
<feature type="transmembrane region" description="Helical" evidence="13">
    <location>
        <begin position="78"/>
        <end position="98"/>
    </location>
</feature>
<keyword evidence="5 12" id="KW-0812">Transmembrane</keyword>
<keyword evidence="17" id="KW-1185">Reference proteome</keyword>
<keyword evidence="9 12" id="KW-0406">Ion transport</keyword>
<organism evidence="15 17">
    <name type="scientific">Sinanodonta woodiana</name>
    <name type="common">Chinese pond mussel</name>
    <name type="synonym">Anodonta woodiana</name>
    <dbReference type="NCBI Taxonomy" id="1069815"/>
    <lineage>
        <taxon>Eukaryota</taxon>
        <taxon>Metazoa</taxon>
        <taxon>Spiralia</taxon>
        <taxon>Lophotrochozoa</taxon>
        <taxon>Mollusca</taxon>
        <taxon>Bivalvia</taxon>
        <taxon>Autobranchia</taxon>
        <taxon>Heteroconchia</taxon>
        <taxon>Palaeoheterodonta</taxon>
        <taxon>Unionida</taxon>
        <taxon>Unionoidea</taxon>
        <taxon>Unionidae</taxon>
        <taxon>Unioninae</taxon>
        <taxon>Sinanodonta</taxon>
    </lineage>
</organism>
<dbReference type="Pfam" id="PF07885">
    <property type="entry name" value="Ion_trans_2"/>
    <property type="match status" value="2"/>
</dbReference>
<keyword evidence="8 13" id="KW-1133">Transmembrane helix</keyword>
<dbReference type="PRINTS" id="PR01095">
    <property type="entry name" value="TASKCHANNEL"/>
</dbReference>
<evidence type="ECO:0000313" key="17">
    <source>
        <dbReference type="Proteomes" id="UP001634394"/>
    </source>
</evidence>
<evidence type="ECO:0000259" key="14">
    <source>
        <dbReference type="Pfam" id="PF07885"/>
    </source>
</evidence>
<evidence type="ECO:0000256" key="10">
    <source>
        <dbReference type="ARBA" id="ARBA00023136"/>
    </source>
</evidence>
<dbReference type="PANTHER" id="PTHR11003:SF291">
    <property type="entry name" value="IP11374P"/>
    <property type="match status" value="1"/>
</dbReference>
<accession>A0ABD3XZT0</accession>
<sequence length="288" mass="32067">MELTQENARTLFFTVCTFTYLLIGAAVFDALESTYEGEQRIVLQNEEEEILTAYNISNDDYAVLKRNVMTTIPYYSGVQWKFAGSFYFSLTLVTAIGYGHSTPQTVTGKVFCMLYSLAGIPLCVIMFQSVGERLNMFVTYVMKQIKKCFKTKNAEVSETNVILVTMNLSTTVLTSGALLFSHYEGWNLVDAFYYCFTTLTRIGFGDFVALQNGHSLQTNPQYVAMTMIFILFGLSVISAAMHLIVQRFLTMPVKDKRGAEREAAETAQSAVSLDGDVIASNGTMISNA</sequence>
<comment type="caution">
    <text evidence="15">The sequence shown here is derived from an EMBL/GenBank/DDBJ whole genome shotgun (WGS) entry which is preliminary data.</text>
</comment>
<dbReference type="AlphaFoldDB" id="A0ABD3XZT0"/>
<feature type="domain" description="Potassium channel" evidence="14">
    <location>
        <begin position="170"/>
        <end position="248"/>
    </location>
</feature>
<evidence type="ECO:0000256" key="3">
    <source>
        <dbReference type="ARBA" id="ARBA00022448"/>
    </source>
</evidence>
<comment type="similarity">
    <text evidence="2 12">Belongs to the two pore domain potassium channel (TC 1.A.1.8) family.</text>
</comment>
<evidence type="ECO:0000256" key="8">
    <source>
        <dbReference type="ARBA" id="ARBA00022989"/>
    </source>
</evidence>
<dbReference type="InterPro" id="IPR013099">
    <property type="entry name" value="K_chnl_dom"/>
</dbReference>
<keyword evidence="10 13" id="KW-0472">Membrane</keyword>
<keyword evidence="7" id="KW-0630">Potassium</keyword>
<evidence type="ECO:0000256" key="2">
    <source>
        <dbReference type="ARBA" id="ARBA00006666"/>
    </source>
</evidence>
<dbReference type="PIRSF" id="PIRSF038061">
    <property type="entry name" value="K_channel_subfamily_K_type"/>
    <property type="match status" value="1"/>
</dbReference>
<feature type="transmembrane region" description="Helical" evidence="13">
    <location>
        <begin position="161"/>
        <end position="180"/>
    </location>
</feature>
<evidence type="ECO:0000256" key="11">
    <source>
        <dbReference type="ARBA" id="ARBA00023303"/>
    </source>
</evidence>
<keyword evidence="3 12" id="KW-0813">Transport</keyword>
<reference evidence="15 17" key="1">
    <citation type="submission" date="2024-11" db="EMBL/GenBank/DDBJ databases">
        <title>Chromosome-level genome assembly of the freshwater bivalve Anodonta woodiana.</title>
        <authorList>
            <person name="Chen X."/>
        </authorList>
    </citation>
    <scope>NUCLEOTIDE SEQUENCE [LARGE SCALE GENOMIC DNA]</scope>
    <source>
        <strain evidence="15">MN2024</strain>
        <tissue evidence="15">Gills</tissue>
    </source>
</reference>
<proteinExistence type="inferred from homology"/>
<dbReference type="PANTHER" id="PTHR11003">
    <property type="entry name" value="POTASSIUM CHANNEL, SUBFAMILY K"/>
    <property type="match status" value="1"/>
</dbReference>
<evidence type="ECO:0000256" key="5">
    <source>
        <dbReference type="ARBA" id="ARBA00022692"/>
    </source>
</evidence>
<protein>
    <recommendedName>
        <fullName evidence="14">Potassium channel domain-containing protein</fullName>
    </recommendedName>
</protein>
<dbReference type="EMBL" id="JBJQND010000001">
    <property type="protein sequence ID" value="KAL3891719.1"/>
    <property type="molecule type" value="Genomic_DNA"/>
</dbReference>
<evidence type="ECO:0000256" key="9">
    <source>
        <dbReference type="ARBA" id="ARBA00023065"/>
    </source>
</evidence>
<evidence type="ECO:0000256" key="1">
    <source>
        <dbReference type="ARBA" id="ARBA00004141"/>
    </source>
</evidence>
<feature type="transmembrane region" description="Helical" evidence="13">
    <location>
        <begin position="12"/>
        <end position="31"/>
    </location>
</feature>
<dbReference type="EMBL" id="JBJQND010000001">
    <property type="protein sequence ID" value="KAL3891840.1"/>
    <property type="molecule type" value="Genomic_DNA"/>
</dbReference>
<evidence type="ECO:0000256" key="6">
    <source>
        <dbReference type="ARBA" id="ARBA00022826"/>
    </source>
</evidence>